<proteinExistence type="predicted"/>
<protein>
    <recommendedName>
        <fullName evidence="4">Aspartic protease</fullName>
    </recommendedName>
</protein>
<reference evidence="3" key="1">
    <citation type="submission" date="2017-03" db="EMBL/GenBank/DDBJ databases">
        <title>Phytopthora megakarya and P. palmivora, two closely related causual agents of cacao black pod achieved similar genome size and gene model numbers by different mechanisms.</title>
        <authorList>
            <person name="Ali S."/>
            <person name="Shao J."/>
            <person name="Larry D.J."/>
            <person name="Kronmiller B."/>
            <person name="Shen D."/>
            <person name="Strem M.D."/>
            <person name="Melnick R.L."/>
            <person name="Guiltinan M.J."/>
            <person name="Tyler B.M."/>
            <person name="Meinhardt L.W."/>
            <person name="Bailey B.A."/>
        </authorList>
    </citation>
    <scope>NUCLEOTIDE SEQUENCE [LARGE SCALE GENOMIC DNA]</scope>
    <source>
        <strain evidence="3">zdho120</strain>
    </source>
</reference>
<gene>
    <name evidence="2" type="ORF">PHMEG_00021611</name>
</gene>
<sequence length="309" mass="34592">MDFMVPAGIRLDLDDGSLCLPDEVRIQLSGRRQLFSGNSRLITFDQHGNVPVAGSVEIAVRRSLSDKQKLWVTRGDRRVPTVVRGLGRTQYLRITNVSDQPIKLQRDTSTGIWLAGDHVPRTPGYVSVGSRRYAEWQNLAFQATADETPIGDSDKSTGGRRRTTKPEPDDADHIATEDMRVDQEPIEPRDQTGDQIENHMAVLPEVVTTMREVTIDDIRVEDIDATPEGYGASYPPTAHGAICDIDVGNAKPVAQRCRKVAPQFREKLSMLIKGSLSATICSWSTLMSWCPVRCGFYPWGWRISQTWIW</sequence>
<feature type="region of interest" description="Disordered" evidence="1">
    <location>
        <begin position="144"/>
        <end position="194"/>
    </location>
</feature>
<name>A0A225VNQ9_9STRA</name>
<evidence type="ECO:0000256" key="1">
    <source>
        <dbReference type="SAM" id="MobiDB-lite"/>
    </source>
</evidence>
<dbReference type="OrthoDB" id="112830at2759"/>
<comment type="caution">
    <text evidence="2">The sequence shown here is derived from an EMBL/GenBank/DDBJ whole genome shotgun (WGS) entry which is preliminary data.</text>
</comment>
<dbReference type="EMBL" id="NBNE01004076">
    <property type="protein sequence ID" value="OWZ06170.1"/>
    <property type="molecule type" value="Genomic_DNA"/>
</dbReference>
<accession>A0A225VNQ9</accession>
<dbReference type="Proteomes" id="UP000198211">
    <property type="component" value="Unassembled WGS sequence"/>
</dbReference>
<organism evidence="2 3">
    <name type="scientific">Phytophthora megakarya</name>
    <dbReference type="NCBI Taxonomy" id="4795"/>
    <lineage>
        <taxon>Eukaryota</taxon>
        <taxon>Sar</taxon>
        <taxon>Stramenopiles</taxon>
        <taxon>Oomycota</taxon>
        <taxon>Peronosporomycetes</taxon>
        <taxon>Peronosporales</taxon>
        <taxon>Peronosporaceae</taxon>
        <taxon>Phytophthora</taxon>
    </lineage>
</organism>
<evidence type="ECO:0008006" key="4">
    <source>
        <dbReference type="Google" id="ProtNLM"/>
    </source>
</evidence>
<dbReference type="AlphaFoldDB" id="A0A225VNQ9"/>
<evidence type="ECO:0000313" key="3">
    <source>
        <dbReference type="Proteomes" id="UP000198211"/>
    </source>
</evidence>
<keyword evidence="3" id="KW-1185">Reference proteome</keyword>
<evidence type="ECO:0000313" key="2">
    <source>
        <dbReference type="EMBL" id="OWZ06170.1"/>
    </source>
</evidence>
<feature type="compositionally biased region" description="Basic and acidic residues" evidence="1">
    <location>
        <begin position="164"/>
        <end position="192"/>
    </location>
</feature>